<name>A0A0E9TRN0_ANGAN</name>
<protein>
    <submittedName>
        <fullName evidence="1">Uncharacterized protein</fullName>
    </submittedName>
</protein>
<accession>A0A0E9TRN0</accession>
<evidence type="ECO:0000313" key="1">
    <source>
        <dbReference type="EMBL" id="JAH56117.1"/>
    </source>
</evidence>
<dbReference type="AlphaFoldDB" id="A0A0E9TRN0"/>
<proteinExistence type="predicted"/>
<organism evidence="1">
    <name type="scientific">Anguilla anguilla</name>
    <name type="common">European freshwater eel</name>
    <name type="synonym">Muraena anguilla</name>
    <dbReference type="NCBI Taxonomy" id="7936"/>
    <lineage>
        <taxon>Eukaryota</taxon>
        <taxon>Metazoa</taxon>
        <taxon>Chordata</taxon>
        <taxon>Craniata</taxon>
        <taxon>Vertebrata</taxon>
        <taxon>Euteleostomi</taxon>
        <taxon>Actinopterygii</taxon>
        <taxon>Neopterygii</taxon>
        <taxon>Teleostei</taxon>
        <taxon>Anguilliformes</taxon>
        <taxon>Anguillidae</taxon>
        <taxon>Anguilla</taxon>
    </lineage>
</organism>
<sequence length="18" mass="2106">MIMLLGWQISWVLPAFSL</sequence>
<dbReference type="EMBL" id="GBXM01052460">
    <property type="protein sequence ID" value="JAH56117.1"/>
    <property type="molecule type" value="Transcribed_RNA"/>
</dbReference>
<reference evidence="1" key="1">
    <citation type="submission" date="2014-11" db="EMBL/GenBank/DDBJ databases">
        <authorList>
            <person name="Amaro Gonzalez C."/>
        </authorList>
    </citation>
    <scope>NUCLEOTIDE SEQUENCE</scope>
</reference>
<reference evidence="1" key="2">
    <citation type="journal article" date="2015" name="Fish Shellfish Immunol.">
        <title>Early steps in the European eel (Anguilla anguilla)-Vibrio vulnificus interaction in the gills: Role of the RtxA13 toxin.</title>
        <authorList>
            <person name="Callol A."/>
            <person name="Pajuelo D."/>
            <person name="Ebbesson L."/>
            <person name="Teles M."/>
            <person name="MacKenzie S."/>
            <person name="Amaro C."/>
        </authorList>
    </citation>
    <scope>NUCLEOTIDE SEQUENCE</scope>
</reference>